<dbReference type="Proteomes" id="UP000250321">
    <property type="component" value="Unassembled WGS sequence"/>
</dbReference>
<dbReference type="PROSITE" id="PS50985">
    <property type="entry name" value="GRAS"/>
    <property type="match status" value="1"/>
</dbReference>
<sequence>MSCVPGLSTVEVMRVATASFIQFSSRRYTDDCMPAHVLGSAPLGLSDQETKDVELAHLLLAFAEKVAKQQYGCARKLQNLCHFLSSSCGNSVQRVVYYFTKALQEKTDRETGRNASEGSESRDVPAMHFQEAMASSTPALMACFLEVPFYQVTEFAGIQAIVETVASAKKIHFIDLAIGAGGHCIVLMQALATRYECPIELLKVTAVGMTSREKIKDTGRRLTQFAEALKLPFSFKVAMVNDIKDINEDTFELEDGEAAAVYCPLLLCSTMRQPNCSESLIKVLRNLNPLLMVITEIEANHNSPTFTNRFNEALLYYSAYFECLDVCMDRGSAYRMELEETYLSLEIKNIIASEGKERIIRRMKIDAWRTLFAECGMVEAELSLSSLYQADLVAKQFACGSCCTLDTNGKGLIVGWKGTPILSLSVWKFPAVNAKTAKYLM</sequence>
<comment type="subcellular location">
    <subcellularLocation>
        <location evidence="1">Nucleus</location>
    </subcellularLocation>
</comment>
<keyword evidence="2" id="KW-0805">Transcription regulation</keyword>
<comment type="caution">
    <text evidence="5">Lacks conserved residue(s) required for the propagation of feature annotation.</text>
</comment>
<feature type="region of interest" description="Leucine repeat II (LRII)" evidence="5">
    <location>
        <begin position="217"/>
        <end position="249"/>
    </location>
</feature>
<feature type="region of interest" description="SAW" evidence="5">
    <location>
        <begin position="352"/>
        <end position="428"/>
    </location>
</feature>
<protein>
    <submittedName>
        <fullName evidence="6">DELLA protein GAI1-like</fullName>
    </submittedName>
</protein>
<dbReference type="InterPro" id="IPR005202">
    <property type="entry name" value="TF_GRAS"/>
</dbReference>
<reference evidence="6 7" key="1">
    <citation type="submission" date="2018-02" db="EMBL/GenBank/DDBJ databases">
        <title>Draft genome of wild Prunus yedoensis var. nudiflora.</title>
        <authorList>
            <person name="Baek S."/>
            <person name="Kim J.-H."/>
            <person name="Choi K."/>
            <person name="Kim G.-B."/>
            <person name="Cho A."/>
            <person name="Jang H."/>
            <person name="Shin C.-H."/>
            <person name="Yu H.-J."/>
            <person name="Mun J.-H."/>
        </authorList>
    </citation>
    <scope>NUCLEOTIDE SEQUENCE [LARGE SCALE GENOMIC DNA]</scope>
    <source>
        <strain evidence="7">cv. Jeju island</strain>
        <tissue evidence="6">Leaf</tissue>
    </source>
</reference>
<organism evidence="6 7">
    <name type="scientific">Prunus yedoensis var. nudiflora</name>
    <dbReference type="NCBI Taxonomy" id="2094558"/>
    <lineage>
        <taxon>Eukaryota</taxon>
        <taxon>Viridiplantae</taxon>
        <taxon>Streptophyta</taxon>
        <taxon>Embryophyta</taxon>
        <taxon>Tracheophyta</taxon>
        <taxon>Spermatophyta</taxon>
        <taxon>Magnoliopsida</taxon>
        <taxon>eudicotyledons</taxon>
        <taxon>Gunneridae</taxon>
        <taxon>Pentapetalae</taxon>
        <taxon>rosids</taxon>
        <taxon>fabids</taxon>
        <taxon>Rosales</taxon>
        <taxon>Rosaceae</taxon>
        <taxon>Amygdaloideae</taxon>
        <taxon>Amygdaleae</taxon>
        <taxon>Prunus</taxon>
    </lineage>
</organism>
<keyword evidence="7" id="KW-1185">Reference proteome</keyword>
<keyword evidence="4" id="KW-0539">Nucleus</keyword>
<dbReference type="EMBL" id="PJQY01000036">
    <property type="protein sequence ID" value="PQQ20363.1"/>
    <property type="molecule type" value="Genomic_DNA"/>
</dbReference>
<evidence type="ECO:0000256" key="5">
    <source>
        <dbReference type="PROSITE-ProRule" id="PRU01191"/>
    </source>
</evidence>
<evidence type="ECO:0000256" key="1">
    <source>
        <dbReference type="ARBA" id="ARBA00004123"/>
    </source>
</evidence>
<dbReference type="OrthoDB" id="770224at2759"/>
<comment type="similarity">
    <text evidence="5">Belongs to the GRAS family.</text>
</comment>
<evidence type="ECO:0000313" key="6">
    <source>
        <dbReference type="EMBL" id="PQQ20363.1"/>
    </source>
</evidence>
<name>A0A314ZPK0_PRUYE</name>
<dbReference type="STRING" id="2094558.A0A314ZPK0"/>
<gene>
    <name evidence="6" type="ORF">Pyn_32644</name>
</gene>
<evidence type="ECO:0000256" key="3">
    <source>
        <dbReference type="ARBA" id="ARBA00023163"/>
    </source>
</evidence>
<comment type="caution">
    <text evidence="6">The sequence shown here is derived from an EMBL/GenBank/DDBJ whole genome shotgun (WGS) entry which is preliminary data.</text>
</comment>
<accession>A0A314ZPK0</accession>
<evidence type="ECO:0000256" key="2">
    <source>
        <dbReference type="ARBA" id="ARBA00023015"/>
    </source>
</evidence>
<keyword evidence="3" id="KW-0804">Transcription</keyword>
<dbReference type="Pfam" id="PF03514">
    <property type="entry name" value="GRAS"/>
    <property type="match status" value="1"/>
</dbReference>
<evidence type="ECO:0000256" key="4">
    <source>
        <dbReference type="ARBA" id="ARBA00023242"/>
    </source>
</evidence>
<evidence type="ECO:0000313" key="7">
    <source>
        <dbReference type="Proteomes" id="UP000250321"/>
    </source>
</evidence>
<proteinExistence type="inferred from homology"/>
<dbReference type="GO" id="GO:0005634">
    <property type="term" value="C:nucleus"/>
    <property type="evidence" value="ECO:0007669"/>
    <property type="project" value="UniProtKB-SubCell"/>
</dbReference>
<dbReference type="AlphaFoldDB" id="A0A314ZPK0"/>
<dbReference type="PANTHER" id="PTHR31636">
    <property type="entry name" value="OSJNBA0084A10.13 PROTEIN-RELATED"/>
    <property type="match status" value="1"/>
</dbReference>